<evidence type="ECO:0000256" key="1">
    <source>
        <dbReference type="ARBA" id="ARBA00022729"/>
    </source>
</evidence>
<protein>
    <submittedName>
        <fullName evidence="2">Uncharacterized protein</fullName>
    </submittedName>
</protein>
<reference evidence="2 3" key="1">
    <citation type="submission" date="2020-09" db="EMBL/GenBank/DDBJ databases">
        <title>Characterization and genome sequencing of Ruminiclostridium sp. nov. MA18.</title>
        <authorList>
            <person name="Rettenmaier R."/>
            <person name="Kowollik M.-L."/>
            <person name="Liebl W."/>
            <person name="Zverlov V."/>
        </authorList>
    </citation>
    <scope>NUCLEOTIDE SEQUENCE [LARGE SCALE GENOMIC DNA]</scope>
    <source>
        <strain evidence="2 3">MA18</strain>
    </source>
</reference>
<dbReference type="GO" id="GO:0019867">
    <property type="term" value="C:outer membrane"/>
    <property type="evidence" value="ECO:0007669"/>
    <property type="project" value="InterPro"/>
</dbReference>
<dbReference type="GO" id="GO:0009254">
    <property type="term" value="P:peptidoglycan turnover"/>
    <property type="evidence" value="ECO:0007669"/>
    <property type="project" value="InterPro"/>
</dbReference>
<dbReference type="RefSeq" id="WP_137698597.1">
    <property type="nucleotide sequence ID" value="NZ_CP061336.1"/>
</dbReference>
<keyword evidence="1" id="KW-0732">Signal</keyword>
<dbReference type="PANTHER" id="PTHR39160:SF4">
    <property type="entry name" value="RESUSCITATION-PROMOTING FACTOR RPFB"/>
    <property type="match status" value="1"/>
</dbReference>
<evidence type="ECO:0000313" key="2">
    <source>
        <dbReference type="EMBL" id="QNU65678.1"/>
    </source>
</evidence>
<dbReference type="GO" id="GO:0004553">
    <property type="term" value="F:hydrolase activity, hydrolyzing O-glycosyl compounds"/>
    <property type="evidence" value="ECO:0007669"/>
    <property type="project" value="InterPro"/>
</dbReference>
<dbReference type="EMBL" id="CP061336">
    <property type="protein sequence ID" value="QNU65678.1"/>
    <property type="molecule type" value="Genomic_DNA"/>
</dbReference>
<gene>
    <name evidence="2" type="ORF">EHE19_012185</name>
</gene>
<dbReference type="Pfam" id="PF06725">
    <property type="entry name" value="3D"/>
    <property type="match status" value="1"/>
</dbReference>
<dbReference type="InterPro" id="IPR059180">
    <property type="entry name" value="3D_YorM"/>
</dbReference>
<dbReference type="Proteomes" id="UP000306409">
    <property type="component" value="Chromosome"/>
</dbReference>
<dbReference type="InterPro" id="IPR051933">
    <property type="entry name" value="Resuscitation_pf_RpfB"/>
</dbReference>
<dbReference type="Gene3D" id="2.40.40.10">
    <property type="entry name" value="RlpA-like domain"/>
    <property type="match status" value="1"/>
</dbReference>
<dbReference type="PANTHER" id="PTHR39160">
    <property type="entry name" value="CELL WALL-BINDING PROTEIN YOCH"/>
    <property type="match status" value="1"/>
</dbReference>
<evidence type="ECO:0000313" key="3">
    <source>
        <dbReference type="Proteomes" id="UP000306409"/>
    </source>
</evidence>
<name>A0A4U7JEW8_9FIRM</name>
<keyword evidence="3" id="KW-1185">Reference proteome</keyword>
<dbReference type="InterPro" id="IPR036908">
    <property type="entry name" value="RlpA-like_sf"/>
</dbReference>
<dbReference type="InterPro" id="IPR010611">
    <property type="entry name" value="3D_dom"/>
</dbReference>
<proteinExistence type="predicted"/>
<dbReference type="SUPFAM" id="SSF50685">
    <property type="entry name" value="Barwin-like endoglucanases"/>
    <property type="match status" value="1"/>
</dbReference>
<dbReference type="KEGG" id="rher:EHE19_012185"/>
<organism evidence="2 3">
    <name type="scientific">Ruminiclostridium herbifermentans</name>
    <dbReference type="NCBI Taxonomy" id="2488810"/>
    <lineage>
        <taxon>Bacteria</taxon>
        <taxon>Bacillati</taxon>
        <taxon>Bacillota</taxon>
        <taxon>Clostridia</taxon>
        <taxon>Eubacteriales</taxon>
        <taxon>Oscillospiraceae</taxon>
        <taxon>Ruminiclostridium</taxon>
    </lineage>
</organism>
<sequence>MDGSDGYNINKSITIKVLMIFLVLACLVLSFYCIKMNNLFLKYKVKYDNECAQAMIIMKSNQSLSIRERMARDENKMLAESLNKQYNALKQENEKIKKEINELKQNRKKIEEQNNELLKDNLELQKSLKKAASVGLTPQSYKIYNSESLTNSNIKKEYIGKFLGTAYTPSVEECGNNKGITSSGHPIIPGVSVAIDKKHWPYGTIFYIKGLGYAIAMDTGSAIKGKNRFDFAVFDKNFAKALGNQYYDVYLVKMGNGKIDTSILG</sequence>
<dbReference type="CDD" id="cd14667">
    <property type="entry name" value="3D_containing_proteins"/>
    <property type="match status" value="1"/>
</dbReference>
<dbReference type="OrthoDB" id="9798935at2"/>
<accession>A0A4U7JEW8</accession>
<dbReference type="AlphaFoldDB" id="A0A4U7JEW8"/>